<feature type="transmembrane region" description="Helical" evidence="8">
    <location>
        <begin position="183"/>
        <end position="203"/>
    </location>
</feature>
<evidence type="ECO:0000256" key="2">
    <source>
        <dbReference type="ARBA" id="ARBA00007998"/>
    </source>
</evidence>
<proteinExistence type="inferred from homology"/>
<evidence type="ECO:0000256" key="5">
    <source>
        <dbReference type="ARBA" id="ARBA00022692"/>
    </source>
</evidence>
<evidence type="ECO:0000256" key="8">
    <source>
        <dbReference type="SAM" id="Phobius"/>
    </source>
</evidence>
<protein>
    <submittedName>
        <fullName evidence="9">Endospore germination permease</fullName>
    </submittedName>
</protein>
<comment type="subcellular location">
    <subcellularLocation>
        <location evidence="1">Membrane</location>
        <topology evidence="1">Multi-pass membrane protein</topology>
    </subcellularLocation>
</comment>
<evidence type="ECO:0000256" key="4">
    <source>
        <dbReference type="ARBA" id="ARBA00022544"/>
    </source>
</evidence>
<gene>
    <name evidence="9" type="ORF">ACFSW5_17670</name>
</gene>
<accession>A0ABW5R0G3</accession>
<sequence length="359" mass="39792">MLEKEKISLRQFSVLALHFTVGTTVLIGPSGLAAVAKQDGWLAGIVGLCANLLSVLLYSALGNRFPDKTFAEYTELLLGKWLGKAVSLLFFSYIFLLTAFLLRVLGNFLTTHIMPETPIEAILIVFVCLVVLAVRLGLETISRAAEMFLPLIVFLFLFLVAFLTPQIKTVNLLPVFEEGAGPVLLASFYFFSLQELVVLLMLFPYANRTLKARKAWLQGVAIGGMMLVIITALSILVLGPDLTARDLYPSFELAKRINVANFLQRVEAALAILWLVTIFFKTAVCFYAGALTLAQTLQLKDYRPLTFPLAMIAVVLSIVVYHSIVDFLEFVPKVWSVYAMTYIAVIPLILLMTAAVRKK</sequence>
<feature type="transmembrane region" description="Helical" evidence="8">
    <location>
        <begin position="12"/>
        <end position="35"/>
    </location>
</feature>
<dbReference type="Gene3D" id="1.20.1740.10">
    <property type="entry name" value="Amino acid/polyamine transporter I"/>
    <property type="match status" value="1"/>
</dbReference>
<dbReference type="Pfam" id="PF03845">
    <property type="entry name" value="Spore_permease"/>
    <property type="match status" value="1"/>
</dbReference>
<dbReference type="EMBL" id="JBHUMY010000023">
    <property type="protein sequence ID" value="MFD2662088.1"/>
    <property type="molecule type" value="Genomic_DNA"/>
</dbReference>
<evidence type="ECO:0000256" key="1">
    <source>
        <dbReference type="ARBA" id="ARBA00004141"/>
    </source>
</evidence>
<dbReference type="Proteomes" id="UP001597493">
    <property type="component" value="Unassembled WGS sequence"/>
</dbReference>
<dbReference type="NCBIfam" id="TIGR00912">
    <property type="entry name" value="2A0309"/>
    <property type="match status" value="1"/>
</dbReference>
<evidence type="ECO:0000256" key="6">
    <source>
        <dbReference type="ARBA" id="ARBA00022989"/>
    </source>
</evidence>
<keyword evidence="7 8" id="KW-0472">Membrane</keyword>
<keyword evidence="5 8" id="KW-0812">Transmembrane</keyword>
<dbReference type="RefSeq" id="WP_379275859.1">
    <property type="nucleotide sequence ID" value="NZ_JBHUGT010000023.1"/>
</dbReference>
<comment type="caution">
    <text evidence="9">The sequence shown here is derived from an EMBL/GenBank/DDBJ whole genome shotgun (WGS) entry which is preliminary data.</text>
</comment>
<feature type="transmembrane region" description="Helical" evidence="8">
    <location>
        <begin position="121"/>
        <end position="138"/>
    </location>
</feature>
<comment type="similarity">
    <text evidence="2">Belongs to the amino acid-polyamine-organocation (APC) superfamily. Spore germination protein (SGP) (TC 2.A.3.9) family.</text>
</comment>
<keyword evidence="10" id="KW-1185">Reference proteome</keyword>
<feature type="transmembrane region" description="Helical" evidence="8">
    <location>
        <begin position="215"/>
        <end position="238"/>
    </location>
</feature>
<feature type="transmembrane region" description="Helical" evidence="8">
    <location>
        <begin position="271"/>
        <end position="293"/>
    </location>
</feature>
<feature type="transmembrane region" description="Helical" evidence="8">
    <location>
        <begin position="336"/>
        <end position="356"/>
    </location>
</feature>
<keyword evidence="4" id="KW-0309">Germination</keyword>
<feature type="transmembrane region" description="Helical" evidence="8">
    <location>
        <begin position="81"/>
        <end position="101"/>
    </location>
</feature>
<dbReference type="PANTHER" id="PTHR34975:SF2">
    <property type="entry name" value="SPORE GERMINATION PROTEIN A2"/>
    <property type="match status" value="1"/>
</dbReference>
<keyword evidence="6 8" id="KW-1133">Transmembrane helix</keyword>
<feature type="transmembrane region" description="Helical" evidence="8">
    <location>
        <begin position="305"/>
        <end position="324"/>
    </location>
</feature>
<keyword evidence="3" id="KW-0813">Transport</keyword>
<evidence type="ECO:0000256" key="7">
    <source>
        <dbReference type="ARBA" id="ARBA00023136"/>
    </source>
</evidence>
<feature type="transmembrane region" description="Helical" evidence="8">
    <location>
        <begin position="41"/>
        <end position="61"/>
    </location>
</feature>
<evidence type="ECO:0000313" key="10">
    <source>
        <dbReference type="Proteomes" id="UP001597493"/>
    </source>
</evidence>
<dbReference type="PANTHER" id="PTHR34975">
    <property type="entry name" value="SPORE GERMINATION PROTEIN A2"/>
    <property type="match status" value="1"/>
</dbReference>
<reference evidence="10" key="1">
    <citation type="journal article" date="2019" name="Int. J. Syst. Evol. Microbiol.">
        <title>The Global Catalogue of Microorganisms (GCM) 10K type strain sequencing project: providing services to taxonomists for standard genome sequencing and annotation.</title>
        <authorList>
            <consortium name="The Broad Institute Genomics Platform"/>
            <consortium name="The Broad Institute Genome Sequencing Center for Infectious Disease"/>
            <person name="Wu L."/>
            <person name="Ma J."/>
        </authorList>
    </citation>
    <scope>NUCLEOTIDE SEQUENCE [LARGE SCALE GENOMIC DNA]</scope>
    <source>
        <strain evidence="10">TISTR 1827</strain>
    </source>
</reference>
<organism evidence="9 10">
    <name type="scientific">Paenibacillus thailandensis</name>
    <dbReference type="NCBI Taxonomy" id="393250"/>
    <lineage>
        <taxon>Bacteria</taxon>
        <taxon>Bacillati</taxon>
        <taxon>Bacillota</taxon>
        <taxon>Bacilli</taxon>
        <taxon>Bacillales</taxon>
        <taxon>Paenibacillaceae</taxon>
        <taxon>Paenibacillus</taxon>
    </lineage>
</organism>
<dbReference type="InterPro" id="IPR004761">
    <property type="entry name" value="Spore_GerAB"/>
</dbReference>
<name>A0ABW5R0G3_9BACL</name>
<evidence type="ECO:0000256" key="3">
    <source>
        <dbReference type="ARBA" id="ARBA00022448"/>
    </source>
</evidence>
<evidence type="ECO:0000313" key="9">
    <source>
        <dbReference type="EMBL" id="MFD2662088.1"/>
    </source>
</evidence>
<feature type="transmembrane region" description="Helical" evidence="8">
    <location>
        <begin position="145"/>
        <end position="163"/>
    </location>
</feature>